<dbReference type="PANTHER" id="PTHR38110">
    <property type="entry name" value="CHROMOSOME 23, WHOLE GENOME SHOTGUN SEQUENCE"/>
    <property type="match status" value="1"/>
</dbReference>
<dbReference type="InterPro" id="IPR042171">
    <property type="entry name" value="Acyl-CoA_hotdog"/>
</dbReference>
<dbReference type="PANTHER" id="PTHR38110:SF1">
    <property type="entry name" value="THIOESTERASE DOMAIN-CONTAINING PROTEIN"/>
    <property type="match status" value="1"/>
</dbReference>
<feature type="domain" description="Acyl-CoA thioesterase-like C-terminal" evidence="2">
    <location>
        <begin position="186"/>
        <end position="316"/>
    </location>
</feature>
<dbReference type="SUPFAM" id="SSF54637">
    <property type="entry name" value="Thioesterase/thiol ester dehydrase-isomerase"/>
    <property type="match status" value="1"/>
</dbReference>
<protein>
    <recommendedName>
        <fullName evidence="5">Thioesterase domain-containing protein</fullName>
    </recommendedName>
</protein>
<dbReference type="Gene3D" id="2.40.160.210">
    <property type="entry name" value="Acyl-CoA thioesterase, double hotdog domain"/>
    <property type="match status" value="2"/>
</dbReference>
<dbReference type="Proteomes" id="UP000215127">
    <property type="component" value="Chromosome 3"/>
</dbReference>
<evidence type="ECO:0000313" key="4">
    <source>
        <dbReference type="Proteomes" id="UP000215127"/>
    </source>
</evidence>
<dbReference type="EMBL" id="LT853694">
    <property type="protein sequence ID" value="SMQ48611.1"/>
    <property type="molecule type" value="Genomic_DNA"/>
</dbReference>
<dbReference type="InterPro" id="IPR049450">
    <property type="entry name" value="ACOT8-like_C"/>
</dbReference>
<evidence type="ECO:0000259" key="1">
    <source>
        <dbReference type="Pfam" id="PF13622"/>
    </source>
</evidence>
<gene>
    <name evidence="3" type="ORF">ZT3D7_G3761</name>
</gene>
<organism evidence="3 4">
    <name type="scientific">Zymoseptoria tritici (strain ST99CH_3D7)</name>
    <dbReference type="NCBI Taxonomy" id="1276538"/>
    <lineage>
        <taxon>Eukaryota</taxon>
        <taxon>Fungi</taxon>
        <taxon>Dikarya</taxon>
        <taxon>Ascomycota</taxon>
        <taxon>Pezizomycotina</taxon>
        <taxon>Dothideomycetes</taxon>
        <taxon>Dothideomycetidae</taxon>
        <taxon>Mycosphaerellales</taxon>
        <taxon>Mycosphaerellaceae</taxon>
        <taxon>Zymoseptoria</taxon>
    </lineage>
</organism>
<name>A0A1X7RN21_ZYMT9</name>
<evidence type="ECO:0000259" key="2">
    <source>
        <dbReference type="Pfam" id="PF20789"/>
    </source>
</evidence>
<sequence>MPRPRQYEVPDSELIPFHEAANVKRIGSHEYTGDIHAEYSYGAVAHGGYLISLMWLAIELHFKTTHASIAQPDINAFHIEFLRPVSVGPVMISIKDVRLGKTSSTVHASLSQAGKERCVVYSTNSGPAATRNTISMPMDHRPQPLPPPINFDNVLTGTDPSWIRYDHPQDLALPNATLRRLIYAVQRHPPPNRNIVHQWITPRRSPEKWTNASLGILLDSSVPPMENFYDDAPHNYFNGAKRAMQFEAENRSLYDHPPWLVPRMYPTVNMSVQIKRQLPEEGEKWLSLRWHTKECLHGRFDVDIEVWDVKNNLIATGFSIWTIADNSRSLSTRLSKEREQANKL</sequence>
<dbReference type="CDD" id="cd03440">
    <property type="entry name" value="hot_dog"/>
    <property type="match status" value="1"/>
</dbReference>
<dbReference type="InterPro" id="IPR029069">
    <property type="entry name" value="HotDog_dom_sf"/>
</dbReference>
<feature type="domain" description="Acyl-CoA thioesterase-like N-terminal HotDog" evidence="1">
    <location>
        <begin position="39"/>
        <end position="120"/>
    </location>
</feature>
<dbReference type="AlphaFoldDB" id="A0A1X7RN21"/>
<reference evidence="3 4" key="1">
    <citation type="submission" date="2016-06" db="EMBL/GenBank/DDBJ databases">
        <authorList>
            <person name="Kjaerup R.B."/>
            <person name="Dalgaard T.S."/>
            <person name="Juul-Madsen H.R."/>
        </authorList>
    </citation>
    <scope>NUCLEOTIDE SEQUENCE [LARGE SCALE GENOMIC DNA]</scope>
</reference>
<dbReference type="Pfam" id="PF13622">
    <property type="entry name" value="4HBT_3"/>
    <property type="match status" value="1"/>
</dbReference>
<evidence type="ECO:0000313" key="3">
    <source>
        <dbReference type="EMBL" id="SMQ48611.1"/>
    </source>
</evidence>
<proteinExistence type="predicted"/>
<accession>A0A1X7RN21</accession>
<dbReference type="InterPro" id="IPR049449">
    <property type="entry name" value="TesB_ACOT8-like_N"/>
</dbReference>
<dbReference type="STRING" id="1276538.A0A1X7RN21"/>
<dbReference type="InterPro" id="IPR052389">
    <property type="entry name" value="Sec_Metab_Biosynth-Assoc"/>
</dbReference>
<keyword evidence="4" id="KW-1185">Reference proteome</keyword>
<evidence type="ECO:0008006" key="5">
    <source>
        <dbReference type="Google" id="ProtNLM"/>
    </source>
</evidence>
<dbReference type="Pfam" id="PF20789">
    <property type="entry name" value="4HBT_3C"/>
    <property type="match status" value="1"/>
</dbReference>